<dbReference type="OrthoDB" id="101972at2"/>
<reference evidence="3" key="1">
    <citation type="submission" date="2019-09" db="EMBL/GenBank/DDBJ databases">
        <title>Mumia zhuanghuii sp. nov. isolated from the intestinal contents of plateau pika (Ochotona curzoniae) in the Qinghai-Tibet plateau of China.</title>
        <authorList>
            <person name="Tian Z."/>
        </authorList>
    </citation>
    <scope>NUCLEOTIDE SEQUENCE [LARGE SCALE GENOMIC DNA]</scope>
    <source>
        <strain evidence="3">JCM 30598</strain>
    </source>
</reference>
<comment type="caution">
    <text evidence="2">The sequence shown here is derived from an EMBL/GenBank/DDBJ whole genome shotgun (WGS) entry which is preliminary data.</text>
</comment>
<dbReference type="EMBL" id="VYSA01000002">
    <property type="protein sequence ID" value="KAA9107524.1"/>
    <property type="molecule type" value="Genomic_DNA"/>
</dbReference>
<dbReference type="Gene3D" id="3.50.50.60">
    <property type="entry name" value="FAD/NAD(P)-binding domain"/>
    <property type="match status" value="1"/>
</dbReference>
<proteinExistence type="predicted"/>
<dbReference type="InterPro" id="IPR038732">
    <property type="entry name" value="HpyO/CreE_NAD-binding"/>
</dbReference>
<dbReference type="RefSeq" id="WP_150448560.1">
    <property type="nucleotide sequence ID" value="NZ_VYSA01000002.1"/>
</dbReference>
<feature type="domain" description="FAD-dependent urate hydroxylase HpyO/Asp monooxygenase CreE-like FAD/NAD(P)-binding" evidence="1">
    <location>
        <begin position="12"/>
        <end position="157"/>
    </location>
</feature>
<sequence>MTADAVEGVAVAVVGGGAAGILAAIRLLDVLGAADRVEVVEPQGLLGAGIAFATDDPHHLLNIPAMMMSAYEDQPEHFASYLSQQGKGTATTFAPRFVYGEYLRATLARAVQSSAAAFTHRQQTAVRLQPGTGGDGVAIELDNGETVSTDFAVLAVGWGSPNPVRAPSRQVAIKPWSREGDLAISRYAGASQPIVVIGTGLSAADIVGTLARQGCTSIVAVSPSGTFPAAHPASLQWPDTGPTVARIAEASRASDLIHRTRAACAGGEQWQRVIDGLRGYLPAVWNNMSEVERARLVRHVLPVWEKLRHRMPPHTTRTIAELQANDTLSILRGRVTEHDAGRLVVETPSGPKTLNPVLTIDCTGWSRDPRRMGRGLISQLIDDGFATAHGPAIDLTADGRVAGPLHTRLWATGLLIGDQVWENSGVALLRRQAARVADSLREAAHAEGAR</sequence>
<dbReference type="PRINTS" id="PR00368">
    <property type="entry name" value="FADPNR"/>
</dbReference>
<dbReference type="Pfam" id="PF13454">
    <property type="entry name" value="NAD_binding_9"/>
    <property type="match status" value="1"/>
</dbReference>
<protein>
    <recommendedName>
        <fullName evidence="1">FAD-dependent urate hydroxylase HpyO/Asp monooxygenase CreE-like FAD/NAD(P)-binding domain-containing protein</fullName>
    </recommendedName>
</protein>
<dbReference type="Proteomes" id="UP000325827">
    <property type="component" value="Unassembled WGS sequence"/>
</dbReference>
<evidence type="ECO:0000313" key="3">
    <source>
        <dbReference type="Proteomes" id="UP000325827"/>
    </source>
</evidence>
<dbReference type="AlphaFoldDB" id="A0A5J5J0L2"/>
<dbReference type="SUPFAM" id="SSF51905">
    <property type="entry name" value="FAD/NAD(P)-binding domain"/>
    <property type="match status" value="1"/>
</dbReference>
<accession>A0A5J5J0L2</accession>
<organism evidence="2 3">
    <name type="scientific">Microbacterium rhizomatis</name>
    <dbReference type="NCBI Taxonomy" id="1631477"/>
    <lineage>
        <taxon>Bacteria</taxon>
        <taxon>Bacillati</taxon>
        <taxon>Actinomycetota</taxon>
        <taxon>Actinomycetes</taxon>
        <taxon>Micrococcales</taxon>
        <taxon>Microbacteriaceae</taxon>
        <taxon>Microbacterium</taxon>
    </lineage>
</organism>
<dbReference type="PANTHER" id="PTHR40254:SF1">
    <property type="entry name" value="BLR0577 PROTEIN"/>
    <property type="match status" value="1"/>
</dbReference>
<dbReference type="InterPro" id="IPR036188">
    <property type="entry name" value="FAD/NAD-bd_sf"/>
</dbReference>
<keyword evidence="3" id="KW-1185">Reference proteome</keyword>
<dbReference type="InterPro" id="IPR052189">
    <property type="entry name" value="L-asp_N-monooxygenase_NS-form"/>
</dbReference>
<dbReference type="PANTHER" id="PTHR40254">
    <property type="entry name" value="BLR0577 PROTEIN"/>
    <property type="match status" value="1"/>
</dbReference>
<gene>
    <name evidence="2" type="ORF">F6B43_08600</name>
</gene>
<evidence type="ECO:0000259" key="1">
    <source>
        <dbReference type="Pfam" id="PF13454"/>
    </source>
</evidence>
<evidence type="ECO:0000313" key="2">
    <source>
        <dbReference type="EMBL" id="KAA9107524.1"/>
    </source>
</evidence>
<name>A0A5J5J0L2_9MICO</name>